<dbReference type="STRING" id="630515.SAMN04489812_2221"/>
<proteinExistence type="predicted"/>
<gene>
    <name evidence="4" type="ORF">SAMN04489812_2221</name>
</gene>
<feature type="region of interest" description="Disordered" evidence="1">
    <location>
        <begin position="40"/>
        <end position="83"/>
    </location>
</feature>
<dbReference type="Pfam" id="PF26526">
    <property type="entry name" value="DUF8175"/>
    <property type="match status" value="1"/>
</dbReference>
<evidence type="ECO:0000259" key="3">
    <source>
        <dbReference type="Pfam" id="PF26526"/>
    </source>
</evidence>
<evidence type="ECO:0000256" key="2">
    <source>
        <dbReference type="SAM" id="Phobius"/>
    </source>
</evidence>
<evidence type="ECO:0000313" key="5">
    <source>
        <dbReference type="Proteomes" id="UP000199103"/>
    </source>
</evidence>
<accession>A0A1H1T1K9</accession>
<feature type="domain" description="DUF8175" evidence="3">
    <location>
        <begin position="73"/>
        <end position="258"/>
    </location>
</feature>
<feature type="transmembrane region" description="Helical" evidence="2">
    <location>
        <begin position="12"/>
        <end position="33"/>
    </location>
</feature>
<evidence type="ECO:0000313" key="4">
    <source>
        <dbReference type="EMBL" id="SDS54157.1"/>
    </source>
</evidence>
<dbReference type="EMBL" id="LT629772">
    <property type="protein sequence ID" value="SDS54157.1"/>
    <property type="molecule type" value="Genomic_DNA"/>
</dbReference>
<protein>
    <recommendedName>
        <fullName evidence="3">DUF8175 domain-containing protein</fullName>
    </recommendedName>
</protein>
<sequence>MDQASSGRWTKPGFVIAATLVAVVVLLGVVVVVRSADGRDDAASAAAGRPPTATSTPDPTASAVADPSTDNGPATPARQRIDSGASVCGLPDAVRDPAEFAAPKADWKYDGVAAYPSGPDYGPGRTSPAGFRYCFQHSPRGALFSAAGSMAFNNTGREASRAWSRYMQAEGRYRDRQLDGEYVPADPSVRSETIGYRMLSYDGDHAKIDLAVRVSTPQRSMTTSVMFDLVWQRGDWRFSSDVPESVQATRLVDLSGYTSWGDA</sequence>
<reference evidence="4 5" key="1">
    <citation type="submission" date="2016-10" db="EMBL/GenBank/DDBJ databases">
        <authorList>
            <person name="de Groot N.N."/>
        </authorList>
    </citation>
    <scope>NUCLEOTIDE SEQUENCE [LARGE SCALE GENOMIC DNA]</scope>
    <source>
        <strain evidence="4 5">DSM 21800</strain>
    </source>
</reference>
<keyword evidence="5" id="KW-1185">Reference proteome</keyword>
<dbReference type="InterPro" id="IPR058488">
    <property type="entry name" value="DUF8175"/>
</dbReference>
<keyword evidence="2" id="KW-0812">Transmembrane</keyword>
<dbReference type="AlphaFoldDB" id="A0A1H1T1K9"/>
<evidence type="ECO:0000256" key="1">
    <source>
        <dbReference type="SAM" id="MobiDB-lite"/>
    </source>
</evidence>
<keyword evidence="2" id="KW-1133">Transmembrane helix</keyword>
<feature type="compositionally biased region" description="Low complexity" evidence="1">
    <location>
        <begin position="43"/>
        <end position="65"/>
    </location>
</feature>
<name>A0A1H1T1K9_9ACTN</name>
<keyword evidence="2" id="KW-0472">Membrane</keyword>
<organism evidence="4 5">
    <name type="scientific">Microlunatus soli</name>
    <dbReference type="NCBI Taxonomy" id="630515"/>
    <lineage>
        <taxon>Bacteria</taxon>
        <taxon>Bacillati</taxon>
        <taxon>Actinomycetota</taxon>
        <taxon>Actinomycetes</taxon>
        <taxon>Propionibacteriales</taxon>
        <taxon>Propionibacteriaceae</taxon>
        <taxon>Microlunatus</taxon>
    </lineage>
</organism>
<dbReference type="Proteomes" id="UP000199103">
    <property type="component" value="Chromosome I"/>
</dbReference>